<dbReference type="Proteomes" id="UP001322138">
    <property type="component" value="Unassembled WGS sequence"/>
</dbReference>
<evidence type="ECO:0000256" key="1">
    <source>
        <dbReference type="SAM" id="MobiDB-lite"/>
    </source>
</evidence>
<feature type="region of interest" description="Disordered" evidence="1">
    <location>
        <begin position="204"/>
        <end position="234"/>
    </location>
</feature>
<organism evidence="2 3">
    <name type="scientific">Podospora bellae-mahoneyi</name>
    <dbReference type="NCBI Taxonomy" id="2093777"/>
    <lineage>
        <taxon>Eukaryota</taxon>
        <taxon>Fungi</taxon>
        <taxon>Dikarya</taxon>
        <taxon>Ascomycota</taxon>
        <taxon>Pezizomycotina</taxon>
        <taxon>Sordariomycetes</taxon>
        <taxon>Sordariomycetidae</taxon>
        <taxon>Sordariales</taxon>
        <taxon>Podosporaceae</taxon>
        <taxon>Podospora</taxon>
    </lineage>
</organism>
<name>A0ABR0FFY7_9PEZI</name>
<protein>
    <recommendedName>
        <fullName evidence="4">Heterokaryon incompatibility domain-containing protein</fullName>
    </recommendedName>
</protein>
<dbReference type="EMBL" id="JAFFGZ010000006">
    <property type="protein sequence ID" value="KAK4642888.1"/>
    <property type="molecule type" value="Genomic_DNA"/>
</dbReference>
<dbReference type="PANTHER" id="PTHR33112:SF10">
    <property type="entry name" value="TOL"/>
    <property type="match status" value="1"/>
</dbReference>
<dbReference type="RefSeq" id="XP_062731864.1">
    <property type="nucleotide sequence ID" value="XM_062878432.1"/>
</dbReference>
<evidence type="ECO:0000313" key="3">
    <source>
        <dbReference type="Proteomes" id="UP001322138"/>
    </source>
</evidence>
<gene>
    <name evidence="2" type="ORF">QC761_401395</name>
</gene>
<dbReference type="GeneID" id="87897914"/>
<evidence type="ECO:0000313" key="2">
    <source>
        <dbReference type="EMBL" id="KAK4642888.1"/>
    </source>
</evidence>
<proteinExistence type="predicted"/>
<evidence type="ECO:0008006" key="4">
    <source>
        <dbReference type="Google" id="ProtNLM"/>
    </source>
</evidence>
<keyword evidence="3" id="KW-1185">Reference proteome</keyword>
<comment type="caution">
    <text evidence="2">The sequence shown here is derived from an EMBL/GenBank/DDBJ whole genome shotgun (WGS) entry which is preliminary data.</text>
</comment>
<accession>A0ABR0FFY7</accession>
<feature type="compositionally biased region" description="Basic and acidic residues" evidence="1">
    <location>
        <begin position="204"/>
        <end position="213"/>
    </location>
</feature>
<reference evidence="2 3" key="1">
    <citation type="journal article" date="2023" name="bioRxiv">
        <title>High-quality genome assemblies of four members of thePodospora anserinaspecies complex.</title>
        <authorList>
            <person name="Ament-Velasquez S.L."/>
            <person name="Vogan A.A."/>
            <person name="Wallerman O."/>
            <person name="Hartmann F."/>
            <person name="Gautier V."/>
            <person name="Silar P."/>
            <person name="Giraud T."/>
            <person name="Johannesson H."/>
        </authorList>
    </citation>
    <scope>NUCLEOTIDE SEQUENCE [LARGE SCALE GENOMIC DNA]</scope>
    <source>
        <strain evidence="2 3">CBS 112042</strain>
    </source>
</reference>
<sequence length="234" mass="26095">MKKENKVCFSICEAMDDFNGDVFKGPLSQRGWVLQEHALARRTILFAEKQTYWECGEGVMCQTNSRCFLMIQLSQPNLQRLAGRENTPVSKAAYRILSALKAKSGFGVFDEGPEKKGLLRRSLLWIRGRDTEKMARIKFGVEQAISFVPSWSVHQSAFGEIHWYELTSLWFGGAQSLSPASDGRGAHSQGLLLAKARDYDVSNAGDGERRIEMDSPGGSEQKETKCVVLGQRGP</sequence>
<dbReference type="PANTHER" id="PTHR33112">
    <property type="entry name" value="DOMAIN PROTEIN, PUTATIVE-RELATED"/>
    <property type="match status" value="1"/>
</dbReference>